<dbReference type="InterPro" id="IPR020846">
    <property type="entry name" value="MFS_dom"/>
</dbReference>
<evidence type="ECO:0000256" key="7">
    <source>
        <dbReference type="SAM" id="MobiDB-lite"/>
    </source>
</evidence>
<keyword evidence="3" id="KW-0813">Transport</keyword>
<comment type="subcellular location">
    <subcellularLocation>
        <location evidence="1">Membrane</location>
        <topology evidence="1">Multi-pass membrane protein</topology>
    </subcellularLocation>
</comment>
<dbReference type="SUPFAM" id="SSF103473">
    <property type="entry name" value="MFS general substrate transporter"/>
    <property type="match status" value="1"/>
</dbReference>
<dbReference type="EMBL" id="KB933263">
    <property type="protein sequence ID" value="EON97737.1"/>
    <property type="molecule type" value="Genomic_DNA"/>
</dbReference>
<comment type="similarity">
    <text evidence="2">Belongs to the major facilitator superfamily. Sugar transporter (TC 2.A.1.1) family.</text>
</comment>
<dbReference type="OrthoDB" id="6612291at2759"/>
<protein>
    <submittedName>
        <fullName evidence="10">Putative ascus development protein</fullName>
    </submittedName>
</protein>
<feature type="transmembrane region" description="Helical" evidence="8">
    <location>
        <begin position="246"/>
        <end position="269"/>
    </location>
</feature>
<dbReference type="GeneID" id="19327443"/>
<dbReference type="InterPro" id="IPR050360">
    <property type="entry name" value="MFS_Sugar_Transporters"/>
</dbReference>
<evidence type="ECO:0000313" key="11">
    <source>
        <dbReference type="Proteomes" id="UP000014074"/>
    </source>
</evidence>
<dbReference type="KEGG" id="tmn:UCRPA7_6753"/>
<keyword evidence="4 8" id="KW-0812">Transmembrane</keyword>
<evidence type="ECO:0000256" key="1">
    <source>
        <dbReference type="ARBA" id="ARBA00004141"/>
    </source>
</evidence>
<dbReference type="RefSeq" id="XP_007917491.1">
    <property type="nucleotide sequence ID" value="XM_007919300.1"/>
</dbReference>
<feature type="region of interest" description="Disordered" evidence="7">
    <location>
        <begin position="300"/>
        <end position="320"/>
    </location>
</feature>
<dbReference type="InterPro" id="IPR005828">
    <property type="entry name" value="MFS_sugar_transport-like"/>
</dbReference>
<proteinExistence type="inferred from homology"/>
<evidence type="ECO:0000259" key="9">
    <source>
        <dbReference type="PROSITE" id="PS50850"/>
    </source>
</evidence>
<evidence type="ECO:0000256" key="5">
    <source>
        <dbReference type="ARBA" id="ARBA00022989"/>
    </source>
</evidence>
<evidence type="ECO:0000256" key="2">
    <source>
        <dbReference type="ARBA" id="ARBA00010992"/>
    </source>
</evidence>
<dbReference type="GO" id="GO:0016020">
    <property type="term" value="C:membrane"/>
    <property type="evidence" value="ECO:0007669"/>
    <property type="project" value="UniProtKB-SubCell"/>
</dbReference>
<evidence type="ECO:0000256" key="8">
    <source>
        <dbReference type="SAM" id="Phobius"/>
    </source>
</evidence>
<dbReference type="PRINTS" id="PR00171">
    <property type="entry name" value="SUGRTRNSPORT"/>
</dbReference>
<feature type="transmembrane region" description="Helical" evidence="8">
    <location>
        <begin position="23"/>
        <end position="44"/>
    </location>
</feature>
<evidence type="ECO:0000313" key="10">
    <source>
        <dbReference type="EMBL" id="EON97737.1"/>
    </source>
</evidence>
<dbReference type="PANTHER" id="PTHR48022">
    <property type="entry name" value="PLASTIDIC GLUCOSE TRANSPORTER 4"/>
    <property type="match status" value="1"/>
</dbReference>
<dbReference type="AlphaFoldDB" id="R8BEL3"/>
<dbReference type="eggNOG" id="KOG0254">
    <property type="taxonomic scope" value="Eukaryota"/>
</dbReference>
<organism evidence="10 11">
    <name type="scientific">Phaeoacremonium minimum (strain UCR-PA7)</name>
    <name type="common">Esca disease fungus</name>
    <name type="synonym">Togninia minima</name>
    <dbReference type="NCBI Taxonomy" id="1286976"/>
    <lineage>
        <taxon>Eukaryota</taxon>
        <taxon>Fungi</taxon>
        <taxon>Dikarya</taxon>
        <taxon>Ascomycota</taxon>
        <taxon>Pezizomycotina</taxon>
        <taxon>Sordariomycetes</taxon>
        <taxon>Sordariomycetidae</taxon>
        <taxon>Togniniales</taxon>
        <taxon>Togniniaceae</taxon>
        <taxon>Phaeoacremonium</taxon>
    </lineage>
</organism>
<keyword evidence="11" id="KW-1185">Reference proteome</keyword>
<name>R8BEL3_PHAM7</name>
<dbReference type="PANTHER" id="PTHR48022:SF14">
    <property type="entry name" value="MAJOR FACILITATOR SUPERFAMILY (MFS) PROFILE DOMAIN-CONTAINING PROTEIN-RELATED"/>
    <property type="match status" value="1"/>
</dbReference>
<reference evidence="11" key="1">
    <citation type="journal article" date="2013" name="Genome Announc.">
        <title>Draft genome sequence of the ascomycete Phaeoacremonium aleophilum strain UCR-PA7, a causal agent of the esca disease complex in grapevines.</title>
        <authorList>
            <person name="Blanco-Ulate B."/>
            <person name="Rolshausen P."/>
            <person name="Cantu D."/>
        </authorList>
    </citation>
    <scope>NUCLEOTIDE SEQUENCE [LARGE SCALE GENOMIC DNA]</scope>
    <source>
        <strain evidence="11">UCR-PA7</strain>
    </source>
</reference>
<accession>R8BEL3</accession>
<dbReference type="Proteomes" id="UP000014074">
    <property type="component" value="Unassembled WGS sequence"/>
</dbReference>
<feature type="transmembrane region" description="Helical" evidence="8">
    <location>
        <begin position="176"/>
        <end position="199"/>
    </location>
</feature>
<dbReference type="HOGENOM" id="CLU_001265_30_13_1"/>
<dbReference type="InterPro" id="IPR036259">
    <property type="entry name" value="MFS_trans_sf"/>
</dbReference>
<feature type="domain" description="Major facilitator superfamily (MFS) profile" evidence="9">
    <location>
        <begin position="1"/>
        <end position="320"/>
    </location>
</feature>
<evidence type="ECO:0000256" key="3">
    <source>
        <dbReference type="ARBA" id="ARBA00022448"/>
    </source>
</evidence>
<sequence>MNHIGVGYAVTFWDDPHGERVGWRFSIAVQLIPALIFAIGLPFLPETPRWLVEHNDLDRARATLTYFREGSHSQDQIEAEFADIQASVTAFKASGLTWTSLFREPALFNRLWRAALLQFMAQMCGATAMKYYLPTLFKVLGLGTRLSLLAGGIESTAKIGCTILDMLIIDKAGRRLTLVIGAGTMAFAMLINGAVPLAYPGNVNRAADYTCIVFIFIYAIGYSMGFGPAAWVYGSEIFPTAVRARGLNFAASGGAIGSIIVAQIIFLLYPETKGVQLEDMDRLFGTPNLIDEAQSTHLAAEDSANRNTTDPREAGVAKAV</sequence>
<evidence type="ECO:0000256" key="4">
    <source>
        <dbReference type="ARBA" id="ARBA00022692"/>
    </source>
</evidence>
<gene>
    <name evidence="10" type="ORF">UCRPA7_6753</name>
</gene>
<dbReference type="Pfam" id="PF00083">
    <property type="entry name" value="Sugar_tr"/>
    <property type="match status" value="1"/>
</dbReference>
<evidence type="ECO:0000256" key="6">
    <source>
        <dbReference type="ARBA" id="ARBA00023136"/>
    </source>
</evidence>
<keyword evidence="5 8" id="KW-1133">Transmembrane helix</keyword>
<dbReference type="InterPro" id="IPR003663">
    <property type="entry name" value="Sugar/inositol_transpt"/>
</dbReference>
<keyword evidence="6 8" id="KW-0472">Membrane</keyword>
<dbReference type="GO" id="GO:0005351">
    <property type="term" value="F:carbohydrate:proton symporter activity"/>
    <property type="evidence" value="ECO:0007669"/>
    <property type="project" value="TreeGrafter"/>
</dbReference>
<dbReference type="PROSITE" id="PS50850">
    <property type="entry name" value="MFS"/>
    <property type="match status" value="1"/>
</dbReference>
<dbReference type="Gene3D" id="1.20.1250.20">
    <property type="entry name" value="MFS general substrate transporter like domains"/>
    <property type="match status" value="1"/>
</dbReference>
<feature type="transmembrane region" description="Helical" evidence="8">
    <location>
        <begin position="211"/>
        <end position="234"/>
    </location>
</feature>